<comment type="caution">
    <text evidence="1">The sequence shown here is derived from an EMBL/GenBank/DDBJ whole genome shotgun (WGS) entry which is preliminary data.</text>
</comment>
<name>A0AAE0YVJ2_9GAST</name>
<organism evidence="1 2">
    <name type="scientific">Elysia crispata</name>
    <name type="common">lettuce slug</name>
    <dbReference type="NCBI Taxonomy" id="231223"/>
    <lineage>
        <taxon>Eukaryota</taxon>
        <taxon>Metazoa</taxon>
        <taxon>Spiralia</taxon>
        <taxon>Lophotrochozoa</taxon>
        <taxon>Mollusca</taxon>
        <taxon>Gastropoda</taxon>
        <taxon>Heterobranchia</taxon>
        <taxon>Euthyneura</taxon>
        <taxon>Panpulmonata</taxon>
        <taxon>Sacoglossa</taxon>
        <taxon>Placobranchoidea</taxon>
        <taxon>Plakobranchidae</taxon>
        <taxon>Elysia</taxon>
    </lineage>
</organism>
<dbReference type="EMBL" id="JAWDGP010005397">
    <property type="protein sequence ID" value="KAK3757286.1"/>
    <property type="molecule type" value="Genomic_DNA"/>
</dbReference>
<keyword evidence="2" id="KW-1185">Reference proteome</keyword>
<reference evidence="1" key="1">
    <citation type="journal article" date="2023" name="G3 (Bethesda)">
        <title>A reference genome for the long-term kleptoplast-retaining sea slug Elysia crispata morphotype clarki.</title>
        <authorList>
            <person name="Eastman K.E."/>
            <person name="Pendleton A.L."/>
            <person name="Shaikh M.A."/>
            <person name="Suttiyut T."/>
            <person name="Ogas R."/>
            <person name="Tomko P."/>
            <person name="Gavelis G."/>
            <person name="Widhalm J.R."/>
            <person name="Wisecaver J.H."/>
        </authorList>
    </citation>
    <scope>NUCLEOTIDE SEQUENCE</scope>
    <source>
        <strain evidence="1">ECLA1</strain>
    </source>
</reference>
<evidence type="ECO:0000313" key="2">
    <source>
        <dbReference type="Proteomes" id="UP001283361"/>
    </source>
</evidence>
<protein>
    <submittedName>
        <fullName evidence="1">Uncharacterized protein</fullName>
    </submittedName>
</protein>
<dbReference type="AlphaFoldDB" id="A0AAE0YVJ2"/>
<accession>A0AAE0YVJ2</accession>
<evidence type="ECO:0000313" key="1">
    <source>
        <dbReference type="EMBL" id="KAK3757286.1"/>
    </source>
</evidence>
<sequence length="143" mass="15555">MWLAIIIIIRNSPCPSGTSAFKSQLARDYSLWGSSNPDYSLWGSSNPDYSLWGLEPRLQPVGGSKPRTQATACGGLEPRLQPVGGSNPDYSLWGARTQTTACRGLEHALPGGRSFTMVDSAEQLLGDANVLFNHDLLYIKLIM</sequence>
<gene>
    <name evidence="1" type="ORF">RRG08_054503</name>
</gene>
<proteinExistence type="predicted"/>
<dbReference type="Proteomes" id="UP001283361">
    <property type="component" value="Unassembled WGS sequence"/>
</dbReference>